<evidence type="ECO:0000256" key="2">
    <source>
        <dbReference type="ARBA" id="ARBA00022989"/>
    </source>
</evidence>
<evidence type="ECO:0000256" key="4">
    <source>
        <dbReference type="SAM" id="Phobius"/>
    </source>
</evidence>
<proteinExistence type="predicted"/>
<dbReference type="PANTHER" id="PTHR23526">
    <property type="entry name" value="INTEGRAL MEMBRANE TRANSPORT PROTEIN-RELATED"/>
    <property type="match status" value="1"/>
</dbReference>
<dbReference type="Pfam" id="PF07690">
    <property type="entry name" value="MFS_1"/>
    <property type="match status" value="1"/>
</dbReference>
<feature type="transmembrane region" description="Helical" evidence="4">
    <location>
        <begin position="284"/>
        <end position="303"/>
    </location>
</feature>
<accession>A0A918XTA5</accession>
<name>A0A918XTA5_9PROT</name>
<dbReference type="PANTHER" id="PTHR23526:SF2">
    <property type="entry name" value="MAJOR FACILITATOR SUPERFAMILY (MFS) PROFILE DOMAIN-CONTAINING PROTEIN"/>
    <property type="match status" value="1"/>
</dbReference>
<keyword evidence="3 4" id="KW-0472">Membrane</keyword>
<protein>
    <recommendedName>
        <fullName evidence="5">Major facilitator superfamily (MFS) profile domain-containing protein</fullName>
    </recommendedName>
</protein>
<keyword evidence="1 4" id="KW-0812">Transmembrane</keyword>
<feature type="transmembrane region" description="Helical" evidence="4">
    <location>
        <begin position="195"/>
        <end position="219"/>
    </location>
</feature>
<dbReference type="Gene3D" id="1.20.1250.20">
    <property type="entry name" value="MFS general substrate transporter like domains"/>
    <property type="match status" value="1"/>
</dbReference>
<dbReference type="AlphaFoldDB" id="A0A918XTA5"/>
<evidence type="ECO:0000259" key="5">
    <source>
        <dbReference type="PROSITE" id="PS50850"/>
    </source>
</evidence>
<sequence length="436" mass="44061">MVEATPGAAGPLRRLADILLPKQIDTPQAARAYRLNVASGACTKLAEQLASPELVLPWLLGAIGAPAGLVALLVPAKQAGSLVPQLAVSGRIRRLARRKWAWVSAAAAQALLLVAMIPAAALLPTAAAGWALIALLLLFSAASGCGSVAFQDVTGKTVPGGARGRMLATRAAVGGALTLAAGAAMRATLGETVEVLPLLALVGAAALLWAVSAALFAAIPEPASEPGEVRDALAEWRRGVAALRRYPGFRRFLTARALLLAVEVAMPFYALHAHGLLGGGAADLGYFVLAVGLAGVVASPFWGRLADGSARRVMIVSALLGAASAVLALALPRLLHGDALGWAYGGVFLVLGIALAGVRLGRKTYLVDGAPADERALFAAFSNTLVGLLSMMAAGFGLLVEAGGVEIGIVALGVAGALAAWASLAMPEAARMTSTG</sequence>
<dbReference type="InterPro" id="IPR052528">
    <property type="entry name" value="Sugar_transport-like"/>
</dbReference>
<dbReference type="InterPro" id="IPR020846">
    <property type="entry name" value="MFS_dom"/>
</dbReference>
<organism evidence="6 7">
    <name type="scientific">Thalassobaculum fulvum</name>
    <dbReference type="NCBI Taxonomy" id="1633335"/>
    <lineage>
        <taxon>Bacteria</taxon>
        <taxon>Pseudomonadati</taxon>
        <taxon>Pseudomonadota</taxon>
        <taxon>Alphaproteobacteria</taxon>
        <taxon>Rhodospirillales</taxon>
        <taxon>Thalassobaculaceae</taxon>
        <taxon>Thalassobaculum</taxon>
    </lineage>
</organism>
<feature type="transmembrane region" description="Helical" evidence="4">
    <location>
        <begin position="127"/>
        <end position="150"/>
    </location>
</feature>
<dbReference type="GO" id="GO:0022857">
    <property type="term" value="F:transmembrane transporter activity"/>
    <property type="evidence" value="ECO:0007669"/>
    <property type="project" value="InterPro"/>
</dbReference>
<reference evidence="6" key="1">
    <citation type="journal article" date="2014" name="Int. J. Syst. Evol. Microbiol.">
        <title>Complete genome sequence of Corynebacterium casei LMG S-19264T (=DSM 44701T), isolated from a smear-ripened cheese.</title>
        <authorList>
            <consortium name="US DOE Joint Genome Institute (JGI-PGF)"/>
            <person name="Walter F."/>
            <person name="Albersmeier A."/>
            <person name="Kalinowski J."/>
            <person name="Ruckert C."/>
        </authorList>
    </citation>
    <scope>NUCLEOTIDE SEQUENCE</scope>
    <source>
        <strain evidence="6">KCTC 42651</strain>
    </source>
</reference>
<feature type="transmembrane region" description="Helical" evidence="4">
    <location>
        <begin position="341"/>
        <end position="358"/>
    </location>
</feature>
<dbReference type="InterPro" id="IPR011701">
    <property type="entry name" value="MFS"/>
</dbReference>
<dbReference type="PROSITE" id="PS50850">
    <property type="entry name" value="MFS"/>
    <property type="match status" value="1"/>
</dbReference>
<reference evidence="6" key="2">
    <citation type="submission" date="2020-09" db="EMBL/GenBank/DDBJ databases">
        <authorList>
            <person name="Sun Q."/>
            <person name="Kim S."/>
        </authorList>
    </citation>
    <scope>NUCLEOTIDE SEQUENCE</scope>
    <source>
        <strain evidence="6">KCTC 42651</strain>
    </source>
</reference>
<feature type="transmembrane region" description="Helical" evidence="4">
    <location>
        <begin position="171"/>
        <end position="189"/>
    </location>
</feature>
<feature type="transmembrane region" description="Helical" evidence="4">
    <location>
        <begin position="253"/>
        <end position="272"/>
    </location>
</feature>
<feature type="domain" description="Major facilitator superfamily (MFS) profile" evidence="5">
    <location>
        <begin position="198"/>
        <end position="436"/>
    </location>
</feature>
<dbReference type="InterPro" id="IPR036259">
    <property type="entry name" value="MFS_trans_sf"/>
</dbReference>
<feature type="transmembrane region" description="Helical" evidence="4">
    <location>
        <begin position="55"/>
        <end position="74"/>
    </location>
</feature>
<dbReference type="EMBL" id="BMZS01000007">
    <property type="protein sequence ID" value="GHD54532.1"/>
    <property type="molecule type" value="Genomic_DNA"/>
</dbReference>
<feature type="transmembrane region" description="Helical" evidence="4">
    <location>
        <begin position="405"/>
        <end position="424"/>
    </location>
</feature>
<evidence type="ECO:0000256" key="3">
    <source>
        <dbReference type="ARBA" id="ARBA00023136"/>
    </source>
</evidence>
<evidence type="ECO:0000313" key="7">
    <source>
        <dbReference type="Proteomes" id="UP000630353"/>
    </source>
</evidence>
<feature type="transmembrane region" description="Helical" evidence="4">
    <location>
        <begin position="100"/>
        <end position="121"/>
    </location>
</feature>
<feature type="transmembrane region" description="Helical" evidence="4">
    <location>
        <begin position="315"/>
        <end position="335"/>
    </location>
</feature>
<evidence type="ECO:0000313" key="6">
    <source>
        <dbReference type="EMBL" id="GHD54532.1"/>
    </source>
</evidence>
<comment type="caution">
    <text evidence="6">The sequence shown here is derived from an EMBL/GenBank/DDBJ whole genome shotgun (WGS) entry which is preliminary data.</text>
</comment>
<dbReference type="Proteomes" id="UP000630353">
    <property type="component" value="Unassembled WGS sequence"/>
</dbReference>
<gene>
    <name evidence="6" type="ORF">GCM10017083_32170</name>
</gene>
<dbReference type="SUPFAM" id="SSF103473">
    <property type="entry name" value="MFS general substrate transporter"/>
    <property type="match status" value="1"/>
</dbReference>
<feature type="transmembrane region" description="Helical" evidence="4">
    <location>
        <begin position="378"/>
        <end position="399"/>
    </location>
</feature>
<keyword evidence="2 4" id="KW-1133">Transmembrane helix</keyword>
<keyword evidence="7" id="KW-1185">Reference proteome</keyword>
<evidence type="ECO:0000256" key="1">
    <source>
        <dbReference type="ARBA" id="ARBA00022692"/>
    </source>
</evidence>